<keyword evidence="1" id="KW-0175">Coiled coil</keyword>
<dbReference type="AlphaFoldDB" id="A0A8K0GIL2"/>
<dbReference type="EMBL" id="VTPC01001122">
    <property type="protein sequence ID" value="KAF2903027.1"/>
    <property type="molecule type" value="Genomic_DNA"/>
</dbReference>
<keyword evidence="4" id="KW-1185">Reference proteome</keyword>
<feature type="coiled-coil region" evidence="1">
    <location>
        <begin position="124"/>
        <end position="158"/>
    </location>
</feature>
<gene>
    <name evidence="3" type="ORF">ILUMI_03159</name>
</gene>
<comment type="caution">
    <text evidence="3">The sequence shown here is derived from an EMBL/GenBank/DDBJ whole genome shotgun (WGS) entry which is preliminary data.</text>
</comment>
<organism evidence="3 4">
    <name type="scientific">Ignelater luminosus</name>
    <name type="common">Cucubano</name>
    <name type="synonym">Pyrophorus luminosus</name>
    <dbReference type="NCBI Taxonomy" id="2038154"/>
    <lineage>
        <taxon>Eukaryota</taxon>
        <taxon>Metazoa</taxon>
        <taxon>Ecdysozoa</taxon>
        <taxon>Arthropoda</taxon>
        <taxon>Hexapoda</taxon>
        <taxon>Insecta</taxon>
        <taxon>Pterygota</taxon>
        <taxon>Neoptera</taxon>
        <taxon>Endopterygota</taxon>
        <taxon>Coleoptera</taxon>
        <taxon>Polyphaga</taxon>
        <taxon>Elateriformia</taxon>
        <taxon>Elateroidea</taxon>
        <taxon>Elateridae</taxon>
        <taxon>Agrypninae</taxon>
        <taxon>Pyrophorini</taxon>
        <taxon>Ignelater</taxon>
    </lineage>
</organism>
<evidence type="ECO:0000256" key="1">
    <source>
        <dbReference type="SAM" id="Coils"/>
    </source>
</evidence>
<dbReference type="Proteomes" id="UP000801492">
    <property type="component" value="Unassembled WGS sequence"/>
</dbReference>
<name>A0A8K0GIL2_IGNLU</name>
<accession>A0A8K0GIL2</accession>
<feature type="chain" id="PRO_5035458323" evidence="2">
    <location>
        <begin position="22"/>
        <end position="353"/>
    </location>
</feature>
<evidence type="ECO:0000256" key="2">
    <source>
        <dbReference type="SAM" id="SignalP"/>
    </source>
</evidence>
<reference evidence="3" key="1">
    <citation type="submission" date="2019-08" db="EMBL/GenBank/DDBJ databases">
        <title>The genome of the North American firefly Photinus pyralis.</title>
        <authorList>
            <consortium name="Photinus pyralis genome working group"/>
            <person name="Fallon T.R."/>
            <person name="Sander Lower S.E."/>
            <person name="Weng J.-K."/>
        </authorList>
    </citation>
    <scope>NUCLEOTIDE SEQUENCE</scope>
    <source>
        <strain evidence="3">TRF0915ILg1</strain>
        <tissue evidence="3">Whole body</tissue>
    </source>
</reference>
<dbReference type="OrthoDB" id="6747613at2759"/>
<feature type="coiled-coil region" evidence="1">
    <location>
        <begin position="285"/>
        <end position="312"/>
    </location>
</feature>
<keyword evidence="2" id="KW-0732">Signal</keyword>
<proteinExistence type="predicted"/>
<evidence type="ECO:0000313" key="3">
    <source>
        <dbReference type="EMBL" id="KAF2903027.1"/>
    </source>
</evidence>
<evidence type="ECO:0000313" key="4">
    <source>
        <dbReference type="Proteomes" id="UP000801492"/>
    </source>
</evidence>
<sequence length="353" mass="40741">MLLGIITKILVLVCLLDILSARPQSNPKELSPTQEAIQKINPELDKITSRLKALKSEIYRTLLDVFVELHSSISESEKQLLREIDNVELNINKVIETTNKNNLDIDACLCKQKEQVEKILMIANNKANQNFDGMQIQINNLTEKAQGIIKEADDIERNMNKIIGYCIRQNNLSWQKEKLVECLFLETKDLNGIVDGLYETKNLIQNNIKNALCKINVNQNNLFKWLSNTQVEFFQCVSQADLSTEEYSLSVEDKTEIAEISEISEKNEKVKNEDSIVTDKNEEDNQRIFDRIKKLEALVDQLRNLYQVEEEVQNSKSSLISTENKFNKHTTEKNFGNVDSENKNEKYLLYISF</sequence>
<feature type="signal peptide" evidence="2">
    <location>
        <begin position="1"/>
        <end position="21"/>
    </location>
</feature>
<protein>
    <submittedName>
        <fullName evidence="3">Uncharacterized protein</fullName>
    </submittedName>
</protein>